<name>A0A317SJU0_9PEZI</name>
<dbReference type="OrthoDB" id="5360720at2759"/>
<feature type="chain" id="PRO_5016445268" description="Hydrophobin" evidence="1">
    <location>
        <begin position="20"/>
        <end position="118"/>
    </location>
</feature>
<keyword evidence="1" id="KW-0732">Signal</keyword>
<evidence type="ECO:0000313" key="3">
    <source>
        <dbReference type="Proteomes" id="UP000246991"/>
    </source>
</evidence>
<gene>
    <name evidence="2" type="ORF">C7212DRAFT_327603</name>
</gene>
<evidence type="ECO:0000313" key="2">
    <source>
        <dbReference type="EMBL" id="PWW74679.1"/>
    </source>
</evidence>
<sequence>MQFKALPLLALAAVAAAVALPGGGGNAGNIAINEFTEKCKSQGWTVICCKTTSSGASKSDLNGTLNNADVTCNRVPPNVRAGTLAQTQAQCGGGLGCCSSDAIEKGVVSTDGCSGFTV</sequence>
<protein>
    <recommendedName>
        <fullName evidence="4">Hydrophobin</fullName>
    </recommendedName>
</protein>
<dbReference type="EMBL" id="PYWC01000058">
    <property type="protein sequence ID" value="PWW74679.1"/>
    <property type="molecule type" value="Genomic_DNA"/>
</dbReference>
<comment type="caution">
    <text evidence="2">The sequence shown here is derived from an EMBL/GenBank/DDBJ whole genome shotgun (WGS) entry which is preliminary data.</text>
</comment>
<evidence type="ECO:0008006" key="4">
    <source>
        <dbReference type="Google" id="ProtNLM"/>
    </source>
</evidence>
<proteinExistence type="predicted"/>
<reference evidence="2 3" key="1">
    <citation type="submission" date="2018-03" db="EMBL/GenBank/DDBJ databases">
        <title>Genomes of Pezizomycetes fungi and the evolution of truffles.</title>
        <authorList>
            <person name="Murat C."/>
            <person name="Payen T."/>
            <person name="Noel B."/>
            <person name="Kuo A."/>
            <person name="Martin F.M."/>
        </authorList>
    </citation>
    <scope>NUCLEOTIDE SEQUENCE [LARGE SCALE GENOMIC DNA]</scope>
    <source>
        <strain evidence="2">091103-1</strain>
    </source>
</reference>
<feature type="signal peptide" evidence="1">
    <location>
        <begin position="1"/>
        <end position="19"/>
    </location>
</feature>
<dbReference type="AlphaFoldDB" id="A0A317SJU0"/>
<keyword evidence="3" id="KW-1185">Reference proteome</keyword>
<evidence type="ECO:0000256" key="1">
    <source>
        <dbReference type="SAM" id="SignalP"/>
    </source>
</evidence>
<organism evidence="2 3">
    <name type="scientific">Tuber magnatum</name>
    <name type="common">white Piedmont truffle</name>
    <dbReference type="NCBI Taxonomy" id="42249"/>
    <lineage>
        <taxon>Eukaryota</taxon>
        <taxon>Fungi</taxon>
        <taxon>Dikarya</taxon>
        <taxon>Ascomycota</taxon>
        <taxon>Pezizomycotina</taxon>
        <taxon>Pezizomycetes</taxon>
        <taxon>Pezizales</taxon>
        <taxon>Tuberaceae</taxon>
        <taxon>Tuber</taxon>
    </lineage>
</organism>
<accession>A0A317SJU0</accession>
<dbReference type="Proteomes" id="UP000246991">
    <property type="component" value="Unassembled WGS sequence"/>
</dbReference>